<protein>
    <submittedName>
        <fullName evidence="1">Uncharacterized protein</fullName>
    </submittedName>
</protein>
<sequence length="190" mass="21667">MGVKIPVVSGKDFSRHAHDDAPPHQVAEFAEYRDFMAAYCEARLWWMAETRSPDAEAALRFWSATRDRQNIYYALQLSWNRGYWPTRSELHQSTSGVSDASFARICKDAATCKMIVIESDPADKRSKIIRPTRQSVIALERATTHYFMTLADAAPPESLFGKGLRARIARIMSVDHIRKSMGFTHERAEK</sequence>
<reference evidence="1" key="1">
    <citation type="journal article" date="2015" name="Front. Microbiol.">
        <title>Combining genomic sequencing methods to explore viral diversity and reveal potential virus-host interactions.</title>
        <authorList>
            <person name="Chow C.E."/>
            <person name="Winget D.M."/>
            <person name="White R.A.III."/>
            <person name="Hallam S.J."/>
            <person name="Suttle C.A."/>
        </authorList>
    </citation>
    <scope>NUCLEOTIDE SEQUENCE</scope>
    <source>
        <strain evidence="1">H4084944</strain>
    </source>
</reference>
<name>A0A0F7L3Z0_9VIRU</name>
<dbReference type="EMBL" id="KR029590">
    <property type="protein sequence ID" value="AKH47264.1"/>
    <property type="molecule type" value="Genomic_DNA"/>
</dbReference>
<evidence type="ECO:0000313" key="1">
    <source>
        <dbReference type="EMBL" id="AKH47264.1"/>
    </source>
</evidence>
<reference evidence="1" key="2">
    <citation type="submission" date="2015-03" db="EMBL/GenBank/DDBJ databases">
        <authorList>
            <person name="Chow C.-E.T."/>
            <person name="Winget D.M."/>
            <person name="White R.A.III."/>
            <person name="Hallam S.J."/>
            <person name="Suttle C.A."/>
        </authorList>
    </citation>
    <scope>NUCLEOTIDE SEQUENCE</scope>
    <source>
        <strain evidence="1">H4084944</strain>
    </source>
</reference>
<organism evidence="1">
    <name type="scientific">uncultured marine virus</name>
    <dbReference type="NCBI Taxonomy" id="186617"/>
    <lineage>
        <taxon>Viruses</taxon>
        <taxon>environmental samples</taxon>
    </lineage>
</organism>
<proteinExistence type="predicted"/>
<accession>A0A0F7L3Z0</accession>